<accession>A0A444I7F5</accession>
<dbReference type="Gene3D" id="3.40.630.30">
    <property type="match status" value="1"/>
</dbReference>
<organism evidence="2 3">
    <name type="scientific">Rhizobium leguminosarum</name>
    <dbReference type="NCBI Taxonomy" id="384"/>
    <lineage>
        <taxon>Bacteria</taxon>
        <taxon>Pseudomonadati</taxon>
        <taxon>Pseudomonadota</taxon>
        <taxon>Alphaproteobacteria</taxon>
        <taxon>Hyphomicrobiales</taxon>
        <taxon>Rhizobiaceae</taxon>
        <taxon>Rhizobium/Agrobacterium group</taxon>
        <taxon>Rhizobium</taxon>
    </lineage>
</organism>
<evidence type="ECO:0000259" key="1">
    <source>
        <dbReference type="PROSITE" id="PS51186"/>
    </source>
</evidence>
<dbReference type="Pfam" id="PF08445">
    <property type="entry name" value="FR47"/>
    <property type="match status" value="1"/>
</dbReference>
<feature type="domain" description="N-acetyltransferase" evidence="1">
    <location>
        <begin position="1"/>
        <end position="111"/>
    </location>
</feature>
<protein>
    <submittedName>
        <fullName evidence="2">GNAT family N-acetyltransferase</fullName>
    </submittedName>
</protein>
<reference evidence="2 3" key="1">
    <citation type="submission" date="2019-01" db="EMBL/GenBank/DDBJ databases">
        <title>RHIZO-ID as a novel technology for direct rhizobia identification.</title>
        <authorList>
            <person name="De Meyer S.E."/>
        </authorList>
    </citation>
    <scope>NUCLEOTIDE SEQUENCE [LARGE SCALE GENOMIC DNA]</scope>
    <source>
        <strain evidence="2 3">WSM448</strain>
    </source>
</reference>
<dbReference type="GO" id="GO:0016747">
    <property type="term" value="F:acyltransferase activity, transferring groups other than amino-acyl groups"/>
    <property type="evidence" value="ECO:0007669"/>
    <property type="project" value="InterPro"/>
</dbReference>
<dbReference type="SUPFAM" id="SSF55729">
    <property type="entry name" value="Acyl-CoA N-acyltransferases (Nat)"/>
    <property type="match status" value="1"/>
</dbReference>
<proteinExistence type="predicted"/>
<dbReference type="InterPro" id="IPR016181">
    <property type="entry name" value="Acyl_CoA_acyltransferase"/>
</dbReference>
<evidence type="ECO:0000313" key="3">
    <source>
        <dbReference type="Proteomes" id="UP000283817"/>
    </source>
</evidence>
<dbReference type="EMBL" id="SBHX01000017">
    <property type="protein sequence ID" value="RWX34209.1"/>
    <property type="molecule type" value="Genomic_DNA"/>
</dbReference>
<keyword evidence="2" id="KW-0808">Transferase</keyword>
<dbReference type="RefSeq" id="WP_128410143.1">
    <property type="nucleotide sequence ID" value="NZ_SBHX01000017.1"/>
</dbReference>
<evidence type="ECO:0000313" key="2">
    <source>
        <dbReference type="EMBL" id="RWX34209.1"/>
    </source>
</evidence>
<sequence>MPIESRRDGLRDSDLWRNEAYAYLGIYRGEPVSAAASIQTYGRLFLALVATRPDMQRKGFGEATVRKALYEGSRATGIKRSVLHATEVGRPVYERIGYRQTSTIRFLTLKN</sequence>
<dbReference type="InterPro" id="IPR000182">
    <property type="entry name" value="GNAT_dom"/>
</dbReference>
<dbReference type="PROSITE" id="PS51186">
    <property type="entry name" value="GNAT"/>
    <property type="match status" value="1"/>
</dbReference>
<dbReference type="AlphaFoldDB" id="A0A444I7F5"/>
<gene>
    <name evidence="2" type="ORF">EHI47_07370</name>
</gene>
<dbReference type="Proteomes" id="UP000283817">
    <property type="component" value="Unassembled WGS sequence"/>
</dbReference>
<dbReference type="InterPro" id="IPR013653">
    <property type="entry name" value="GCN5-like_dom"/>
</dbReference>
<comment type="caution">
    <text evidence="2">The sequence shown here is derived from an EMBL/GenBank/DDBJ whole genome shotgun (WGS) entry which is preliminary data.</text>
</comment>
<name>A0A444I7F5_RHILE</name>